<evidence type="ECO:0000313" key="3">
    <source>
        <dbReference type="Proteomes" id="UP000015105"/>
    </source>
</evidence>
<name>A0A453GQ80_AEGTS</name>
<keyword evidence="1" id="KW-0732">Signal</keyword>
<organism evidence="2 3">
    <name type="scientific">Aegilops tauschii subsp. strangulata</name>
    <name type="common">Goatgrass</name>
    <dbReference type="NCBI Taxonomy" id="200361"/>
    <lineage>
        <taxon>Eukaryota</taxon>
        <taxon>Viridiplantae</taxon>
        <taxon>Streptophyta</taxon>
        <taxon>Embryophyta</taxon>
        <taxon>Tracheophyta</taxon>
        <taxon>Spermatophyta</taxon>
        <taxon>Magnoliopsida</taxon>
        <taxon>Liliopsida</taxon>
        <taxon>Poales</taxon>
        <taxon>Poaceae</taxon>
        <taxon>BOP clade</taxon>
        <taxon>Pooideae</taxon>
        <taxon>Triticodae</taxon>
        <taxon>Triticeae</taxon>
        <taxon>Triticinae</taxon>
        <taxon>Aegilops</taxon>
    </lineage>
</organism>
<feature type="chain" id="PRO_5019349434" description="Knottin scorpion toxin-like domain-containing protein" evidence="1">
    <location>
        <begin position="41"/>
        <end position="93"/>
    </location>
</feature>
<reference evidence="2" key="4">
    <citation type="submission" date="2019-03" db="UniProtKB">
        <authorList>
            <consortium name="EnsemblPlants"/>
        </authorList>
    </citation>
    <scope>IDENTIFICATION</scope>
</reference>
<accession>A0A453GQ80</accession>
<reference evidence="2" key="5">
    <citation type="journal article" date="2021" name="G3 (Bethesda)">
        <title>Aegilops tauschii genome assembly Aet v5.0 features greater sequence contiguity and improved annotation.</title>
        <authorList>
            <person name="Wang L."/>
            <person name="Zhu T."/>
            <person name="Rodriguez J.C."/>
            <person name="Deal K.R."/>
            <person name="Dubcovsky J."/>
            <person name="McGuire P.E."/>
            <person name="Lux T."/>
            <person name="Spannagl M."/>
            <person name="Mayer K.F.X."/>
            <person name="Baldrich P."/>
            <person name="Meyers B.C."/>
            <person name="Huo N."/>
            <person name="Gu Y.Q."/>
            <person name="Zhou H."/>
            <person name="Devos K.M."/>
            <person name="Bennetzen J.L."/>
            <person name="Unver T."/>
            <person name="Budak H."/>
            <person name="Gulick P.J."/>
            <person name="Galiba G."/>
            <person name="Kalapos B."/>
            <person name="Nelson D.R."/>
            <person name="Li P."/>
            <person name="You F.M."/>
            <person name="Luo M.C."/>
            <person name="Dvorak J."/>
        </authorList>
    </citation>
    <scope>NUCLEOTIDE SEQUENCE [LARGE SCALE GENOMIC DNA]</scope>
    <source>
        <strain evidence="2">cv. AL8/78</strain>
    </source>
</reference>
<dbReference type="Gramene" id="AET3Gv21153600.1">
    <property type="protein sequence ID" value="AET3Gv21153600.1"/>
    <property type="gene ID" value="AET3Gv21153600"/>
</dbReference>
<keyword evidence="3" id="KW-1185">Reference proteome</keyword>
<dbReference type="AlphaFoldDB" id="A0A453GQ80"/>
<reference evidence="3" key="2">
    <citation type="journal article" date="2017" name="Nat. Plants">
        <title>The Aegilops tauschii genome reveals multiple impacts of transposons.</title>
        <authorList>
            <person name="Zhao G."/>
            <person name="Zou C."/>
            <person name="Li K."/>
            <person name="Wang K."/>
            <person name="Li T."/>
            <person name="Gao L."/>
            <person name="Zhang X."/>
            <person name="Wang H."/>
            <person name="Yang Z."/>
            <person name="Liu X."/>
            <person name="Jiang W."/>
            <person name="Mao L."/>
            <person name="Kong X."/>
            <person name="Jiao Y."/>
            <person name="Jia J."/>
        </authorList>
    </citation>
    <scope>NUCLEOTIDE SEQUENCE [LARGE SCALE GENOMIC DNA]</scope>
    <source>
        <strain evidence="3">cv. AL8/78</strain>
    </source>
</reference>
<feature type="signal peptide" evidence="1">
    <location>
        <begin position="1"/>
        <end position="40"/>
    </location>
</feature>
<evidence type="ECO:0000256" key="1">
    <source>
        <dbReference type="SAM" id="SignalP"/>
    </source>
</evidence>
<dbReference type="Proteomes" id="UP000015105">
    <property type="component" value="Chromosome 3D"/>
</dbReference>
<protein>
    <recommendedName>
        <fullName evidence="4">Knottin scorpion toxin-like domain-containing protein</fullName>
    </recommendedName>
</protein>
<reference evidence="3" key="1">
    <citation type="journal article" date="2014" name="Science">
        <title>Ancient hybridizations among the ancestral genomes of bread wheat.</title>
        <authorList>
            <consortium name="International Wheat Genome Sequencing Consortium,"/>
            <person name="Marcussen T."/>
            <person name="Sandve S.R."/>
            <person name="Heier L."/>
            <person name="Spannagl M."/>
            <person name="Pfeifer M."/>
            <person name="Jakobsen K.S."/>
            <person name="Wulff B.B."/>
            <person name="Steuernagel B."/>
            <person name="Mayer K.F."/>
            <person name="Olsen O.A."/>
        </authorList>
    </citation>
    <scope>NUCLEOTIDE SEQUENCE [LARGE SCALE GENOMIC DNA]</scope>
    <source>
        <strain evidence="3">cv. AL8/78</strain>
    </source>
</reference>
<evidence type="ECO:0008006" key="4">
    <source>
        <dbReference type="Google" id="ProtNLM"/>
    </source>
</evidence>
<reference evidence="2" key="3">
    <citation type="journal article" date="2017" name="Nature">
        <title>Genome sequence of the progenitor of the wheat D genome Aegilops tauschii.</title>
        <authorList>
            <person name="Luo M.C."/>
            <person name="Gu Y.Q."/>
            <person name="Puiu D."/>
            <person name="Wang H."/>
            <person name="Twardziok S.O."/>
            <person name="Deal K.R."/>
            <person name="Huo N."/>
            <person name="Zhu T."/>
            <person name="Wang L."/>
            <person name="Wang Y."/>
            <person name="McGuire P.E."/>
            <person name="Liu S."/>
            <person name="Long H."/>
            <person name="Ramasamy R.K."/>
            <person name="Rodriguez J.C."/>
            <person name="Van S.L."/>
            <person name="Yuan L."/>
            <person name="Wang Z."/>
            <person name="Xia Z."/>
            <person name="Xiao L."/>
            <person name="Anderson O.D."/>
            <person name="Ouyang S."/>
            <person name="Liang Y."/>
            <person name="Zimin A.V."/>
            <person name="Pertea G."/>
            <person name="Qi P."/>
            <person name="Bennetzen J.L."/>
            <person name="Dai X."/>
            <person name="Dawson M.W."/>
            <person name="Muller H.G."/>
            <person name="Kugler K."/>
            <person name="Rivarola-Duarte L."/>
            <person name="Spannagl M."/>
            <person name="Mayer K.F.X."/>
            <person name="Lu F.H."/>
            <person name="Bevan M.W."/>
            <person name="Leroy P."/>
            <person name="Li P."/>
            <person name="You F.M."/>
            <person name="Sun Q."/>
            <person name="Liu Z."/>
            <person name="Lyons E."/>
            <person name="Wicker T."/>
            <person name="Salzberg S.L."/>
            <person name="Devos K.M."/>
            <person name="Dvorak J."/>
        </authorList>
    </citation>
    <scope>NUCLEOTIDE SEQUENCE [LARGE SCALE GENOMIC DNA]</scope>
    <source>
        <strain evidence="2">cv. AL8/78</strain>
    </source>
</reference>
<proteinExistence type="predicted"/>
<evidence type="ECO:0000313" key="2">
    <source>
        <dbReference type="EnsemblPlants" id="AET3Gv21153600.1"/>
    </source>
</evidence>
<dbReference type="EnsemblPlants" id="AET3Gv21153600.1">
    <property type="protein sequence ID" value="AET3Gv21153600.1"/>
    <property type="gene ID" value="AET3Gv21153600"/>
</dbReference>
<sequence>PKERDTQTRARTSLGISRMEGKTTLCFLMVLLLLGNCTHAENSCKEHRTLEIGCIRKYCRKNCIRDYEGHRVRNAYCTGFIPFIFCVCDVCDG</sequence>